<dbReference type="InterPro" id="IPR036397">
    <property type="entry name" value="RNaseH_sf"/>
</dbReference>
<dbReference type="InterPro" id="IPR012337">
    <property type="entry name" value="RNaseH-like_sf"/>
</dbReference>
<dbReference type="InterPro" id="IPR013520">
    <property type="entry name" value="Ribonucl_H"/>
</dbReference>
<dbReference type="Gene3D" id="3.30.420.10">
    <property type="entry name" value="Ribonuclease H-like superfamily/Ribonuclease H"/>
    <property type="match status" value="1"/>
</dbReference>
<dbReference type="CDD" id="cd06127">
    <property type="entry name" value="DEDDh"/>
    <property type="match status" value="1"/>
</dbReference>
<evidence type="ECO:0000256" key="1">
    <source>
        <dbReference type="SAM" id="Coils"/>
    </source>
</evidence>
<reference evidence="3 4" key="1">
    <citation type="journal article" date="2023" name="Antonie Van Leeuwenhoek">
        <title>Mesoterricola silvestris gen. nov., sp. nov., Mesoterricola sediminis sp. nov., Geothrix oryzae sp. nov., Geothrix edaphica sp. nov., Geothrix rubra sp. nov., and Geothrix limicola sp. nov., six novel members of Acidobacteriota isolated from soils.</title>
        <authorList>
            <person name="Itoh H."/>
            <person name="Sugisawa Y."/>
            <person name="Mise K."/>
            <person name="Xu Z."/>
            <person name="Kuniyasu M."/>
            <person name="Ushijima N."/>
            <person name="Kawano K."/>
            <person name="Kobayashi E."/>
            <person name="Shiratori Y."/>
            <person name="Masuda Y."/>
            <person name="Senoo K."/>
        </authorList>
    </citation>
    <scope>NUCLEOTIDE SEQUENCE [LARGE SCALE GENOMIC DNA]</scope>
    <source>
        <strain evidence="3 4">Red803</strain>
    </source>
</reference>
<dbReference type="PANTHER" id="PTHR30231:SF37">
    <property type="entry name" value="EXODEOXYRIBONUCLEASE 10"/>
    <property type="match status" value="1"/>
</dbReference>
<dbReference type="Pfam" id="PF00929">
    <property type="entry name" value="RNase_T"/>
    <property type="match status" value="1"/>
</dbReference>
<organism evidence="3 4">
    <name type="scientific">Geothrix rubra</name>
    <dbReference type="NCBI Taxonomy" id="2927977"/>
    <lineage>
        <taxon>Bacteria</taxon>
        <taxon>Pseudomonadati</taxon>
        <taxon>Acidobacteriota</taxon>
        <taxon>Holophagae</taxon>
        <taxon>Holophagales</taxon>
        <taxon>Holophagaceae</taxon>
        <taxon>Geothrix</taxon>
    </lineage>
</organism>
<proteinExistence type="predicted"/>
<evidence type="ECO:0000313" key="4">
    <source>
        <dbReference type="Proteomes" id="UP001165089"/>
    </source>
</evidence>
<comment type="caution">
    <text evidence="3">The sequence shown here is derived from an EMBL/GenBank/DDBJ whole genome shotgun (WGS) entry which is preliminary data.</text>
</comment>
<evidence type="ECO:0000313" key="3">
    <source>
        <dbReference type="EMBL" id="GLH70406.1"/>
    </source>
</evidence>
<dbReference type="EMBL" id="BSDD01000003">
    <property type="protein sequence ID" value="GLH70406.1"/>
    <property type="molecule type" value="Genomic_DNA"/>
</dbReference>
<keyword evidence="4" id="KW-1185">Reference proteome</keyword>
<name>A0ABQ5Q7U8_9BACT</name>
<dbReference type="SMART" id="SM00479">
    <property type="entry name" value="EXOIII"/>
    <property type="match status" value="1"/>
</dbReference>
<evidence type="ECO:0000259" key="2">
    <source>
        <dbReference type="SMART" id="SM00479"/>
    </source>
</evidence>
<feature type="domain" description="Exonuclease" evidence="2">
    <location>
        <begin position="18"/>
        <end position="193"/>
    </location>
</feature>
<keyword evidence="1" id="KW-0175">Coiled coil</keyword>
<feature type="coiled-coil region" evidence="1">
    <location>
        <begin position="167"/>
        <end position="194"/>
    </location>
</feature>
<accession>A0ABQ5Q7U8</accession>
<gene>
    <name evidence="3" type="ORF">GETHPA_19390</name>
</gene>
<dbReference type="PANTHER" id="PTHR30231">
    <property type="entry name" value="DNA POLYMERASE III SUBUNIT EPSILON"/>
    <property type="match status" value="1"/>
</dbReference>
<dbReference type="Proteomes" id="UP001165089">
    <property type="component" value="Unassembled WGS sequence"/>
</dbReference>
<sequence>MTDGPLLESPSPGLRELRFAVLDLETTGGSPKARWTRDGRFSPASEITEVGLVRLAGTVVEDRWSSLAAIEGFLPEEIQRLTGISLPMLAGAPPWERVALQLAPRLEGRVWVAHHAPFDGSFLKAWLPEGVWRRHRLVCTRLLAKRLIPELPRRSLAELCEFLGIVNTRAHRALQDAEATAEALQHLLQRAEAQGLDGEAFLAAGEVPWSKV</sequence>
<protein>
    <recommendedName>
        <fullName evidence="2">Exonuclease domain-containing protein</fullName>
    </recommendedName>
</protein>
<dbReference type="SUPFAM" id="SSF53098">
    <property type="entry name" value="Ribonuclease H-like"/>
    <property type="match status" value="1"/>
</dbReference>
<dbReference type="RefSeq" id="WP_285725121.1">
    <property type="nucleotide sequence ID" value="NZ_BSDD01000003.1"/>
</dbReference>